<dbReference type="SUPFAM" id="SSF55811">
    <property type="entry name" value="Nudix"/>
    <property type="match status" value="1"/>
</dbReference>
<evidence type="ECO:0000256" key="2">
    <source>
        <dbReference type="ARBA" id="ARBA00001946"/>
    </source>
</evidence>
<evidence type="ECO:0000256" key="1">
    <source>
        <dbReference type="ARBA" id="ARBA00001936"/>
    </source>
</evidence>
<evidence type="ECO:0000256" key="4">
    <source>
        <dbReference type="ARBA" id="ARBA00022801"/>
    </source>
</evidence>
<feature type="domain" description="Nudix hydrolase" evidence="7">
    <location>
        <begin position="41"/>
        <end position="174"/>
    </location>
</feature>
<comment type="cofactor">
    <cofactor evidence="1">
        <name>Mn(2+)</name>
        <dbReference type="ChEBI" id="CHEBI:29035"/>
    </cofactor>
</comment>
<accession>A0ABR7D5G5</accession>
<evidence type="ECO:0000259" key="7">
    <source>
        <dbReference type="PROSITE" id="PS51462"/>
    </source>
</evidence>
<sequence length="210" mass="23379">MTIETVQKVLARELPGAAAHALMTPEPNHVKGIEEIHQHSPVNSAVLMLLMPYREDWAIPFIQRTSVGKYHGGQIALPGGKTEPEDTNARDTALRECHEEIGVNPEDVTIIGSLSDVYIPLSNFNITPIVGTIPKIPNFVLSEDEVEEVIVIPLNDLFDDKNKTSRSLYRNDRQIVAPGYKIDNHFIWGATAMMIAELETLLKTSNNDRT</sequence>
<keyword evidence="3" id="KW-0479">Metal-binding</keyword>
<dbReference type="InterPro" id="IPR015797">
    <property type="entry name" value="NUDIX_hydrolase-like_dom_sf"/>
</dbReference>
<dbReference type="PANTHER" id="PTHR12992:SF11">
    <property type="entry name" value="MITOCHONDRIAL COENZYME A DIPHOSPHATASE NUDT8"/>
    <property type="match status" value="1"/>
</dbReference>
<dbReference type="InterPro" id="IPR000086">
    <property type="entry name" value="NUDIX_hydrolase_dom"/>
</dbReference>
<gene>
    <name evidence="8" type="ORF">H8S64_19105</name>
</gene>
<keyword evidence="5" id="KW-0460">Magnesium</keyword>
<dbReference type="RefSeq" id="WP_099294265.1">
    <property type="nucleotide sequence ID" value="NZ_JACOOH010000009.1"/>
</dbReference>
<dbReference type="Proteomes" id="UP000646484">
    <property type="component" value="Unassembled WGS sequence"/>
</dbReference>
<dbReference type="EMBL" id="JACOOH010000009">
    <property type="protein sequence ID" value="MBC5623208.1"/>
    <property type="molecule type" value="Genomic_DNA"/>
</dbReference>
<dbReference type="Gene3D" id="3.90.79.10">
    <property type="entry name" value="Nucleoside Triphosphate Pyrophosphohydrolase"/>
    <property type="match status" value="1"/>
</dbReference>
<proteinExistence type="predicted"/>
<reference evidence="8 9" key="1">
    <citation type="submission" date="2020-08" db="EMBL/GenBank/DDBJ databases">
        <title>Genome public.</title>
        <authorList>
            <person name="Liu C."/>
            <person name="Sun Q."/>
        </authorList>
    </citation>
    <scope>NUCLEOTIDE SEQUENCE [LARGE SCALE GENOMIC DNA]</scope>
    <source>
        <strain evidence="8 9">NSJ-56</strain>
    </source>
</reference>
<evidence type="ECO:0000256" key="6">
    <source>
        <dbReference type="ARBA" id="ARBA00023211"/>
    </source>
</evidence>
<evidence type="ECO:0000256" key="3">
    <source>
        <dbReference type="ARBA" id="ARBA00022723"/>
    </source>
</evidence>
<evidence type="ECO:0000313" key="8">
    <source>
        <dbReference type="EMBL" id="MBC5623208.1"/>
    </source>
</evidence>
<keyword evidence="6" id="KW-0464">Manganese</keyword>
<protein>
    <submittedName>
        <fullName evidence="8">CoA pyrophosphatase</fullName>
    </submittedName>
</protein>
<organism evidence="8 9">
    <name type="scientific">Butyricimonas hominis</name>
    <dbReference type="NCBI Taxonomy" id="2763032"/>
    <lineage>
        <taxon>Bacteria</taxon>
        <taxon>Pseudomonadati</taxon>
        <taxon>Bacteroidota</taxon>
        <taxon>Bacteroidia</taxon>
        <taxon>Bacteroidales</taxon>
        <taxon>Odoribacteraceae</taxon>
        <taxon>Butyricimonas</taxon>
    </lineage>
</organism>
<keyword evidence="9" id="KW-1185">Reference proteome</keyword>
<comment type="caution">
    <text evidence="8">The sequence shown here is derived from an EMBL/GenBank/DDBJ whole genome shotgun (WGS) entry which is preliminary data.</text>
</comment>
<keyword evidence="4" id="KW-0378">Hydrolase</keyword>
<comment type="cofactor">
    <cofactor evidence="2">
        <name>Mg(2+)</name>
        <dbReference type="ChEBI" id="CHEBI:18420"/>
    </cofactor>
</comment>
<dbReference type="InterPro" id="IPR045121">
    <property type="entry name" value="CoAse"/>
</dbReference>
<name>A0ABR7D5G5_9BACT</name>
<dbReference type="Pfam" id="PF00293">
    <property type="entry name" value="NUDIX"/>
    <property type="match status" value="1"/>
</dbReference>
<dbReference type="PANTHER" id="PTHR12992">
    <property type="entry name" value="NUDIX HYDROLASE"/>
    <property type="match status" value="1"/>
</dbReference>
<evidence type="ECO:0000313" key="9">
    <source>
        <dbReference type="Proteomes" id="UP000646484"/>
    </source>
</evidence>
<dbReference type="PROSITE" id="PS51462">
    <property type="entry name" value="NUDIX"/>
    <property type="match status" value="1"/>
</dbReference>
<evidence type="ECO:0000256" key="5">
    <source>
        <dbReference type="ARBA" id="ARBA00022842"/>
    </source>
</evidence>
<dbReference type="CDD" id="cd03426">
    <property type="entry name" value="NUDIX_CoAse_Nudt7"/>
    <property type="match status" value="1"/>
</dbReference>